<dbReference type="Gene3D" id="1.20.120.1630">
    <property type="match status" value="1"/>
</dbReference>
<evidence type="ECO:0000256" key="9">
    <source>
        <dbReference type="ARBA" id="ARBA00023136"/>
    </source>
</evidence>
<keyword evidence="3" id="KW-0808">Transferase</keyword>
<comment type="subcellular location">
    <subcellularLocation>
        <location evidence="1">Endomembrane system</location>
        <topology evidence="1">Multi-pass membrane protein</topology>
    </subcellularLocation>
</comment>
<gene>
    <name evidence="13" type="ORF">OBBRIDRAFT_746092</name>
</gene>
<keyword evidence="7" id="KW-1133">Transmembrane helix</keyword>
<dbReference type="OrthoDB" id="422086at2759"/>
<evidence type="ECO:0000313" key="13">
    <source>
        <dbReference type="EMBL" id="OCH95081.1"/>
    </source>
</evidence>
<evidence type="ECO:0000256" key="12">
    <source>
        <dbReference type="SAM" id="SignalP"/>
    </source>
</evidence>
<keyword evidence="10" id="KW-0594">Phospholipid biosynthesis</keyword>
<evidence type="ECO:0000256" key="8">
    <source>
        <dbReference type="ARBA" id="ARBA00023098"/>
    </source>
</evidence>
<keyword evidence="8" id="KW-0443">Lipid metabolism</keyword>
<dbReference type="EMBL" id="KV722338">
    <property type="protein sequence ID" value="OCH95081.1"/>
    <property type="molecule type" value="Genomic_DNA"/>
</dbReference>
<sequence length="245" mass="27567">MSATPGLTLKKIPLLLVWAYAGQIAYTPPATTPEYETNQPPASPMRWLANACDQFVNVTHMFGIWTTALCELALICAMHFPSTSSGRIVALFSTPAGAPTRIHSSDIFLLGWMLTVAGALVRVRCYRVLGRQFSRCRSAHDEKHRLVMHGPYGVVRHPAYTGAILVSFGELLVELGSGSWLREAGLLQSSAGWLLEQLWITQHLVMIALLVRRMWKEDEELRAEFGRQWVEWSKRTPLRLVSYVF</sequence>
<organism evidence="13 14">
    <name type="scientific">Obba rivulosa</name>
    <dbReference type="NCBI Taxonomy" id="1052685"/>
    <lineage>
        <taxon>Eukaryota</taxon>
        <taxon>Fungi</taxon>
        <taxon>Dikarya</taxon>
        <taxon>Basidiomycota</taxon>
        <taxon>Agaricomycotina</taxon>
        <taxon>Agaricomycetes</taxon>
        <taxon>Polyporales</taxon>
        <taxon>Gelatoporiaceae</taxon>
        <taxon>Obba</taxon>
    </lineage>
</organism>
<feature type="signal peptide" evidence="12">
    <location>
        <begin position="1"/>
        <end position="21"/>
    </location>
</feature>
<evidence type="ECO:0000256" key="1">
    <source>
        <dbReference type="ARBA" id="ARBA00004127"/>
    </source>
</evidence>
<dbReference type="InterPro" id="IPR007318">
    <property type="entry name" value="Phopholipid_MeTrfase"/>
</dbReference>
<keyword evidence="6" id="KW-0256">Endoplasmic reticulum</keyword>
<dbReference type="AlphaFoldDB" id="A0A8E2DSW7"/>
<keyword evidence="11" id="KW-1208">Phospholipid metabolism</keyword>
<dbReference type="GO" id="GO:0006656">
    <property type="term" value="P:phosphatidylcholine biosynthetic process"/>
    <property type="evidence" value="ECO:0007669"/>
    <property type="project" value="UniProtKB-UniPathway"/>
</dbReference>
<proteinExistence type="predicted"/>
<dbReference type="Proteomes" id="UP000250043">
    <property type="component" value="Unassembled WGS sequence"/>
</dbReference>
<evidence type="ECO:0000256" key="10">
    <source>
        <dbReference type="ARBA" id="ARBA00023209"/>
    </source>
</evidence>
<keyword evidence="9" id="KW-0472">Membrane</keyword>
<dbReference type="GO" id="GO:0004671">
    <property type="term" value="F:protein C-terminal S-isoprenylcysteine carboxyl O-methyltransferase activity"/>
    <property type="evidence" value="ECO:0007669"/>
    <property type="project" value="TreeGrafter"/>
</dbReference>
<keyword evidence="4" id="KW-0949">S-adenosyl-L-methionine</keyword>
<dbReference type="UniPathway" id="UPA00753"/>
<evidence type="ECO:0000256" key="2">
    <source>
        <dbReference type="ARBA" id="ARBA00022516"/>
    </source>
</evidence>
<evidence type="ECO:0000256" key="5">
    <source>
        <dbReference type="ARBA" id="ARBA00022692"/>
    </source>
</evidence>
<name>A0A8E2DSW7_9APHY</name>
<evidence type="ECO:0000256" key="7">
    <source>
        <dbReference type="ARBA" id="ARBA00022989"/>
    </source>
</evidence>
<keyword evidence="3" id="KW-0489">Methyltransferase</keyword>
<dbReference type="PANTHER" id="PTHR12714:SF9">
    <property type="entry name" value="PROTEIN-S-ISOPRENYLCYSTEINE O-METHYLTRANSFERASE"/>
    <property type="match status" value="1"/>
</dbReference>
<keyword evidence="2" id="KW-0444">Lipid biosynthesis</keyword>
<keyword evidence="5" id="KW-0812">Transmembrane</keyword>
<evidence type="ECO:0008006" key="15">
    <source>
        <dbReference type="Google" id="ProtNLM"/>
    </source>
</evidence>
<evidence type="ECO:0000313" key="14">
    <source>
        <dbReference type="Proteomes" id="UP000250043"/>
    </source>
</evidence>
<dbReference type="PANTHER" id="PTHR12714">
    <property type="entry name" value="PROTEIN-S ISOPRENYLCYSTEINE O-METHYLTRANSFERASE"/>
    <property type="match status" value="1"/>
</dbReference>
<keyword evidence="12" id="KW-0732">Signal</keyword>
<accession>A0A8E2DSW7</accession>
<evidence type="ECO:0000256" key="4">
    <source>
        <dbReference type="ARBA" id="ARBA00022691"/>
    </source>
</evidence>
<evidence type="ECO:0000256" key="11">
    <source>
        <dbReference type="ARBA" id="ARBA00023264"/>
    </source>
</evidence>
<dbReference type="Pfam" id="PF04191">
    <property type="entry name" value="PEMT"/>
    <property type="match status" value="1"/>
</dbReference>
<reference evidence="13 14" key="1">
    <citation type="submission" date="2016-07" db="EMBL/GenBank/DDBJ databases">
        <title>Draft genome of the white-rot fungus Obba rivulosa 3A-2.</title>
        <authorList>
            <consortium name="DOE Joint Genome Institute"/>
            <person name="Miettinen O."/>
            <person name="Riley R."/>
            <person name="Acob R."/>
            <person name="Barry K."/>
            <person name="Cullen D."/>
            <person name="De Vries R."/>
            <person name="Hainaut M."/>
            <person name="Hatakka A."/>
            <person name="Henrissat B."/>
            <person name="Hilden K."/>
            <person name="Kuo R."/>
            <person name="Labutti K."/>
            <person name="Lipzen A."/>
            <person name="Makela M.R."/>
            <person name="Sandor L."/>
            <person name="Spatafora J.W."/>
            <person name="Grigoriev I.V."/>
            <person name="Hibbett D.S."/>
        </authorList>
    </citation>
    <scope>NUCLEOTIDE SEQUENCE [LARGE SCALE GENOMIC DNA]</scope>
    <source>
        <strain evidence="13 14">3A-2</strain>
    </source>
</reference>
<dbReference type="GO" id="GO:0032259">
    <property type="term" value="P:methylation"/>
    <property type="evidence" value="ECO:0007669"/>
    <property type="project" value="UniProtKB-KW"/>
</dbReference>
<keyword evidence="14" id="KW-1185">Reference proteome</keyword>
<evidence type="ECO:0000256" key="6">
    <source>
        <dbReference type="ARBA" id="ARBA00022824"/>
    </source>
</evidence>
<dbReference type="GO" id="GO:0005783">
    <property type="term" value="C:endoplasmic reticulum"/>
    <property type="evidence" value="ECO:0007669"/>
    <property type="project" value="TreeGrafter"/>
</dbReference>
<feature type="chain" id="PRO_5034232943" description="Protein-S-isoprenylcysteine O-methyltransferase" evidence="12">
    <location>
        <begin position="22"/>
        <end position="245"/>
    </location>
</feature>
<evidence type="ECO:0000256" key="3">
    <source>
        <dbReference type="ARBA" id="ARBA00022603"/>
    </source>
</evidence>
<protein>
    <recommendedName>
        <fullName evidence="15">Protein-S-isoprenylcysteine O-methyltransferase</fullName>
    </recommendedName>
</protein>